<proteinExistence type="predicted"/>
<dbReference type="AlphaFoldDB" id="A0A133NLE2"/>
<organism evidence="1 2">
    <name type="scientific">Fusobacterium equinum</name>
    <dbReference type="NCBI Taxonomy" id="134605"/>
    <lineage>
        <taxon>Bacteria</taxon>
        <taxon>Fusobacteriati</taxon>
        <taxon>Fusobacteriota</taxon>
        <taxon>Fusobacteriia</taxon>
        <taxon>Fusobacteriales</taxon>
        <taxon>Fusobacteriaceae</taxon>
        <taxon>Fusobacterium</taxon>
    </lineage>
</organism>
<evidence type="ECO:0000313" key="2">
    <source>
        <dbReference type="Proteomes" id="UP000070617"/>
    </source>
</evidence>
<protein>
    <submittedName>
        <fullName evidence="1">Uncharacterized protein</fullName>
    </submittedName>
</protein>
<dbReference type="PATRIC" id="fig|134605.3.peg.61"/>
<gene>
    <name evidence="1" type="ORF">HMPREF3206_00060</name>
</gene>
<accession>A0A133NLE2</accession>
<name>A0A133NLE2_9FUSO</name>
<sequence>MKVSYEPYYSEFKKRGGIMHINENVGKYRLKSAICKKGHIQISTLDEDESCENHFCPLCGSEVVENCFFCASPIPGGYAKITSELQNFITGERMERITKYKNIEIPNYCYQCGKPYPWTEKFLKDYRELLELNLESEVELQDKIYNATVEVLQNQSDIKNISVQLLKSYLNKTTRVTKELLLNTLSTICSESLINFLGKI</sequence>
<reference evidence="2" key="1">
    <citation type="submission" date="2016-01" db="EMBL/GenBank/DDBJ databases">
        <authorList>
            <person name="Mitreva M."/>
            <person name="Pepin K.H."/>
            <person name="Mihindukulasuriya K.A."/>
            <person name="Fulton R."/>
            <person name="Fronick C."/>
            <person name="O'Laughlin M."/>
            <person name="Miner T."/>
            <person name="Herter B."/>
            <person name="Rosa B.A."/>
            <person name="Cordes M."/>
            <person name="Tomlinson C."/>
            <person name="Wollam A."/>
            <person name="Palsikar V.B."/>
            <person name="Mardis E.R."/>
            <person name="Wilson R.K."/>
        </authorList>
    </citation>
    <scope>NUCLEOTIDE SEQUENCE [LARGE SCALE GENOMIC DNA]</scope>
    <source>
        <strain evidence="2">CMW8396</strain>
    </source>
</reference>
<dbReference type="InterPro" id="IPR016891">
    <property type="entry name" value="DUF2321"/>
</dbReference>
<keyword evidence="2" id="KW-1185">Reference proteome</keyword>
<dbReference type="EMBL" id="LRPX01000002">
    <property type="protein sequence ID" value="KXA17108.1"/>
    <property type="molecule type" value="Genomic_DNA"/>
</dbReference>
<comment type="caution">
    <text evidence="1">The sequence shown here is derived from an EMBL/GenBank/DDBJ whole genome shotgun (WGS) entry which is preliminary data.</text>
</comment>
<dbReference type="Proteomes" id="UP000070617">
    <property type="component" value="Unassembled WGS sequence"/>
</dbReference>
<evidence type="ECO:0000313" key="1">
    <source>
        <dbReference type="EMBL" id="KXA17108.1"/>
    </source>
</evidence>
<dbReference type="Pfam" id="PF10083">
    <property type="entry name" value="DUF2321"/>
    <property type="match status" value="1"/>
</dbReference>
<dbReference type="RefSeq" id="WP_187107672.1">
    <property type="nucleotide sequence ID" value="NZ_KQ956508.1"/>
</dbReference>